<dbReference type="EC" id="3.1.1.-" evidence="4"/>
<feature type="active site" description="Acyl-ester intermediate" evidence="3">
    <location>
        <position position="191"/>
    </location>
</feature>
<name>A0A0Q2LHT2_MYCGO</name>
<dbReference type="EMBL" id="LKTM01000366">
    <property type="protein sequence ID" value="KQH75825.1"/>
    <property type="molecule type" value="Genomic_DNA"/>
</dbReference>
<feature type="domain" description="Carboxylesterase type B" evidence="5">
    <location>
        <begin position="4"/>
        <end position="459"/>
    </location>
</feature>
<proteinExistence type="inferred from homology"/>
<dbReference type="AlphaFoldDB" id="A0A0Q2LHT2"/>
<dbReference type="Gene3D" id="3.40.50.1820">
    <property type="entry name" value="alpha/beta hydrolase"/>
    <property type="match status" value="1"/>
</dbReference>
<protein>
    <recommendedName>
        <fullName evidence="4">Carboxylic ester hydrolase</fullName>
        <ecNumber evidence="4">3.1.1.-</ecNumber>
    </recommendedName>
</protein>
<comment type="caution">
    <text evidence="6">The sequence shown here is derived from an EMBL/GenBank/DDBJ whole genome shotgun (WGS) entry which is preliminary data.</text>
</comment>
<dbReference type="Proteomes" id="UP000051677">
    <property type="component" value="Unassembled WGS sequence"/>
</dbReference>
<dbReference type="InterPro" id="IPR000997">
    <property type="entry name" value="Cholinesterase"/>
</dbReference>
<feature type="active site" description="Charge relay system" evidence="3">
    <location>
        <position position="413"/>
    </location>
</feature>
<dbReference type="OrthoDB" id="3199405at2"/>
<sequence length="512" mass="54989">MGSAPEVAAESGVVRGRRFGGVDLWRTVPYAAPPVGPRRFRAPQPVPPWTGVLDATRFGYAAHSHRLSSPLGLLKRQVQHEDCLTLNVCAPADRSGPSRPVLVFIHGGGYFEGTSALPVHDPRALVAKFGVVLVTINYRLGGLGFVDFSRYAADFESNLGLRDQVAALQWVRRNIAAFGGDPGNVTLWGQSAGGSAVLTHLMLPASRGLFHRAIAQSPVPDAVRTPEQAAATARRCVEALGADADTAAATLRDAPATAITAAAIRVMLAAAREVPCQMSLAPVIDGDFLPEDPTTAITEGRAERVPLLIGSMRNELGHAGWGPVRQFIDIVPTTAARVDRMFAATDPAARAQVLAHYPDYPSRAALTRLAGDCFFVRPMVAVAEGHARHAPTYLYRLDYAPFLLRLIGMGAIHATDVPLVFGSEIPAVQLLTLGERGRYRSMSDSVQQRWIEFVRTGTPGWPSYSDDGAALVIDGPHPHVVPGLHRSMWAAWRDYAGPQRGQSFPAAHQEGQ</sequence>
<dbReference type="GO" id="GO:0004104">
    <property type="term" value="F:cholinesterase activity"/>
    <property type="evidence" value="ECO:0007669"/>
    <property type="project" value="InterPro"/>
</dbReference>
<dbReference type="InterPro" id="IPR029058">
    <property type="entry name" value="AB_hydrolase_fold"/>
</dbReference>
<dbReference type="InterPro" id="IPR002018">
    <property type="entry name" value="CarbesteraseB"/>
</dbReference>
<accession>A0A0Q2LHT2</accession>
<dbReference type="PRINTS" id="PR00878">
    <property type="entry name" value="CHOLNESTRASE"/>
</dbReference>
<evidence type="ECO:0000313" key="6">
    <source>
        <dbReference type="EMBL" id="KQH75825.1"/>
    </source>
</evidence>
<dbReference type="PANTHER" id="PTHR11559">
    <property type="entry name" value="CARBOXYLESTERASE"/>
    <property type="match status" value="1"/>
</dbReference>
<keyword evidence="2 4" id="KW-0378">Hydrolase</keyword>
<evidence type="ECO:0000313" key="7">
    <source>
        <dbReference type="Proteomes" id="UP000051677"/>
    </source>
</evidence>
<dbReference type="InterPro" id="IPR019826">
    <property type="entry name" value="Carboxylesterase_B_AS"/>
</dbReference>
<dbReference type="ESTHER" id="mycgo-a0a0q2lht2">
    <property type="family name" value="Carb_B_Bacteria"/>
</dbReference>
<organism evidence="6 7">
    <name type="scientific">Mycobacterium gordonae</name>
    <dbReference type="NCBI Taxonomy" id="1778"/>
    <lineage>
        <taxon>Bacteria</taxon>
        <taxon>Bacillati</taxon>
        <taxon>Actinomycetota</taxon>
        <taxon>Actinomycetes</taxon>
        <taxon>Mycobacteriales</taxon>
        <taxon>Mycobacteriaceae</taxon>
        <taxon>Mycobacterium</taxon>
    </lineage>
</organism>
<evidence type="ECO:0000256" key="1">
    <source>
        <dbReference type="ARBA" id="ARBA00005964"/>
    </source>
</evidence>
<evidence type="ECO:0000256" key="4">
    <source>
        <dbReference type="RuleBase" id="RU361235"/>
    </source>
</evidence>
<comment type="similarity">
    <text evidence="1 4">Belongs to the type-B carboxylesterase/lipase family.</text>
</comment>
<dbReference type="Pfam" id="PF00135">
    <property type="entry name" value="COesterase"/>
    <property type="match status" value="1"/>
</dbReference>
<dbReference type="PROSITE" id="PS00122">
    <property type="entry name" value="CARBOXYLESTERASE_B_1"/>
    <property type="match status" value="1"/>
</dbReference>
<dbReference type="RefSeq" id="WP_063892956.1">
    <property type="nucleotide sequence ID" value="NZ_LKTM01000366.1"/>
</dbReference>
<gene>
    <name evidence="6" type="ORF">AO501_01485</name>
</gene>
<evidence type="ECO:0000256" key="2">
    <source>
        <dbReference type="ARBA" id="ARBA00022801"/>
    </source>
</evidence>
<dbReference type="SUPFAM" id="SSF53474">
    <property type="entry name" value="alpha/beta-Hydrolases"/>
    <property type="match status" value="1"/>
</dbReference>
<dbReference type="InterPro" id="IPR050309">
    <property type="entry name" value="Type-B_Carboxylest/Lipase"/>
</dbReference>
<reference evidence="6 7" key="1">
    <citation type="submission" date="2015-10" db="EMBL/GenBank/DDBJ databases">
        <title>Mycobacterium gordonae draft genome assembly.</title>
        <authorList>
            <person name="Ustinova V."/>
            <person name="Smirnova T."/>
            <person name="Blagodatskikh K."/>
            <person name="Varlamov D."/>
            <person name="Larionova E."/>
            <person name="Chernousova L."/>
        </authorList>
    </citation>
    <scope>NUCLEOTIDE SEQUENCE [LARGE SCALE GENOMIC DNA]</scope>
    <source>
        <strain evidence="6 7">CTRI 14-8773</strain>
    </source>
</reference>
<evidence type="ECO:0000256" key="3">
    <source>
        <dbReference type="PIRSR" id="PIRSR600997-1"/>
    </source>
</evidence>
<dbReference type="STRING" id="1778.A9W97_26845"/>
<feature type="active site" description="Charge relay system" evidence="3">
    <location>
        <position position="315"/>
    </location>
</feature>
<evidence type="ECO:0000259" key="5">
    <source>
        <dbReference type="Pfam" id="PF00135"/>
    </source>
</evidence>